<dbReference type="NCBIfam" id="NF004127">
    <property type="entry name" value="PRK05617.1"/>
    <property type="match status" value="1"/>
</dbReference>
<evidence type="ECO:0000256" key="2">
    <source>
        <dbReference type="ARBA" id="ARBA00011915"/>
    </source>
</evidence>
<comment type="catalytic activity">
    <reaction evidence="1">
        <text>3-hydroxy-2-methylpropanoyl-CoA + H2O = 3-hydroxy-2-methylpropanoate + CoA + H(+)</text>
        <dbReference type="Rhea" id="RHEA:20888"/>
        <dbReference type="ChEBI" id="CHEBI:11805"/>
        <dbReference type="ChEBI" id="CHEBI:15377"/>
        <dbReference type="ChEBI" id="CHEBI:15378"/>
        <dbReference type="ChEBI" id="CHEBI:57287"/>
        <dbReference type="ChEBI" id="CHEBI:57340"/>
        <dbReference type="EC" id="3.1.2.4"/>
    </reaction>
</comment>
<dbReference type="PANTHER" id="PTHR43176">
    <property type="entry name" value="3-HYDROXYISOBUTYRYL-COA HYDROLASE-RELATED"/>
    <property type="match status" value="1"/>
</dbReference>
<dbReference type="EC" id="3.1.2.4" evidence="2"/>
<dbReference type="GO" id="GO:0006574">
    <property type="term" value="P:L-valine catabolic process"/>
    <property type="evidence" value="ECO:0007669"/>
    <property type="project" value="TreeGrafter"/>
</dbReference>
<dbReference type="GO" id="GO:0005829">
    <property type="term" value="C:cytosol"/>
    <property type="evidence" value="ECO:0007669"/>
    <property type="project" value="TreeGrafter"/>
</dbReference>
<dbReference type="AlphaFoldDB" id="A0A839IW28"/>
<evidence type="ECO:0000313" key="6">
    <source>
        <dbReference type="Proteomes" id="UP000565262"/>
    </source>
</evidence>
<dbReference type="GO" id="GO:0003860">
    <property type="term" value="F:3-hydroxyisobutyryl-CoA hydrolase activity"/>
    <property type="evidence" value="ECO:0007669"/>
    <property type="project" value="UniProtKB-EC"/>
</dbReference>
<organism evidence="5 6">
    <name type="scientific">Oceanospirillum sediminis</name>
    <dbReference type="NCBI Taxonomy" id="2760088"/>
    <lineage>
        <taxon>Bacteria</taxon>
        <taxon>Pseudomonadati</taxon>
        <taxon>Pseudomonadota</taxon>
        <taxon>Gammaproteobacteria</taxon>
        <taxon>Oceanospirillales</taxon>
        <taxon>Oceanospirillaceae</taxon>
        <taxon>Oceanospirillum</taxon>
    </lineage>
</organism>
<proteinExistence type="predicted"/>
<keyword evidence="5" id="KW-0413">Isomerase</keyword>
<dbReference type="EMBL" id="JACJFM010000036">
    <property type="protein sequence ID" value="MBB1488834.1"/>
    <property type="molecule type" value="Genomic_DNA"/>
</dbReference>
<evidence type="ECO:0000313" key="5">
    <source>
        <dbReference type="EMBL" id="MBB1488834.1"/>
    </source>
</evidence>
<dbReference type="Proteomes" id="UP000565262">
    <property type="component" value="Unassembled WGS sequence"/>
</dbReference>
<dbReference type="InterPro" id="IPR045004">
    <property type="entry name" value="ECH_dom"/>
</dbReference>
<sequence length="370" mass="40416">MSDAVVIFEEKATNDGHLVGVATLNAPKALNALSLEMIDLLYPQLLEWQDNDKVVAVWLQGSGDKAFCAGGDIVQLYNSMVEHPGGPNPYAEKFFTDEYRLDYLIHTYSKPFILWGNGIVMGGGLGLTAGASHRVVTESSRIAMPEITIGLYPDVGGSYFLNRMPGRTGLFLGLTGASINAADALFVGLADRFVTHDKRDAVMGDLLAAGWDADAEQVVNRVLRQREKESQSALPESNVRNQFDLIQQVTDADDVSGLVENITSVSTDDKWFSKAAGALAAGSPTAMHLIVRQLKLTRQMSLAEVFRAELDLSVQAANKGEFAEGIRALLIDKDREPKWHAATLADVEVSWIDGFFQSPWEGEHPLTDLY</sequence>
<evidence type="ECO:0000259" key="4">
    <source>
        <dbReference type="Pfam" id="PF16113"/>
    </source>
</evidence>
<dbReference type="SUPFAM" id="SSF52096">
    <property type="entry name" value="ClpP/crotonase"/>
    <property type="match status" value="1"/>
</dbReference>
<dbReference type="InterPro" id="IPR029045">
    <property type="entry name" value="ClpP/crotonase-like_dom_sf"/>
</dbReference>
<reference evidence="5 6" key="1">
    <citation type="submission" date="2020-08" db="EMBL/GenBank/DDBJ databases">
        <title>Oceanospirillum sp. nov. isolated from marine sediment.</title>
        <authorList>
            <person name="Ji X."/>
        </authorList>
    </citation>
    <scope>NUCLEOTIDE SEQUENCE [LARGE SCALE GENOMIC DNA]</scope>
    <source>
        <strain evidence="5 6">D5</strain>
    </source>
</reference>
<keyword evidence="3" id="KW-0378">Hydrolase</keyword>
<accession>A0A839IW28</accession>
<keyword evidence="6" id="KW-1185">Reference proteome</keyword>
<evidence type="ECO:0000256" key="1">
    <source>
        <dbReference type="ARBA" id="ARBA00001709"/>
    </source>
</evidence>
<dbReference type="CDD" id="cd06558">
    <property type="entry name" value="crotonase-like"/>
    <property type="match status" value="1"/>
</dbReference>
<name>A0A839IW28_9GAMM</name>
<dbReference type="InterPro" id="IPR032259">
    <property type="entry name" value="HIBYL-CoA-H"/>
</dbReference>
<dbReference type="GO" id="GO:0016853">
    <property type="term" value="F:isomerase activity"/>
    <property type="evidence" value="ECO:0007669"/>
    <property type="project" value="UniProtKB-KW"/>
</dbReference>
<gene>
    <name evidence="5" type="ORF">H4O21_19680</name>
</gene>
<comment type="caution">
    <text evidence="5">The sequence shown here is derived from an EMBL/GenBank/DDBJ whole genome shotgun (WGS) entry which is preliminary data.</text>
</comment>
<protein>
    <recommendedName>
        <fullName evidence="2">3-hydroxyisobutyryl-CoA hydrolase</fullName>
        <ecNumber evidence="2">3.1.2.4</ecNumber>
    </recommendedName>
</protein>
<evidence type="ECO:0000256" key="3">
    <source>
        <dbReference type="ARBA" id="ARBA00022801"/>
    </source>
</evidence>
<feature type="domain" description="Enoyl-CoA hydratase/isomerase" evidence="4">
    <location>
        <begin position="19"/>
        <end position="356"/>
    </location>
</feature>
<dbReference type="Pfam" id="PF16113">
    <property type="entry name" value="ECH_2"/>
    <property type="match status" value="1"/>
</dbReference>
<dbReference type="PANTHER" id="PTHR43176:SF3">
    <property type="entry name" value="3-HYDROXYISOBUTYRYL-COA HYDROLASE, MITOCHONDRIAL"/>
    <property type="match status" value="1"/>
</dbReference>
<dbReference type="Gene3D" id="3.90.226.10">
    <property type="entry name" value="2-enoyl-CoA Hydratase, Chain A, domain 1"/>
    <property type="match status" value="1"/>
</dbReference>